<evidence type="ECO:0000256" key="2">
    <source>
        <dbReference type="ARBA" id="ARBA00022527"/>
    </source>
</evidence>
<dbReference type="SUPFAM" id="SSF56112">
    <property type="entry name" value="Protein kinase-like (PK-like)"/>
    <property type="match status" value="1"/>
</dbReference>
<keyword evidence="4" id="KW-0547">Nucleotide-binding</keyword>
<protein>
    <recommendedName>
        <fullName evidence="1">non-specific serine/threonine protein kinase</fullName>
        <ecNumber evidence="1">2.7.11.1</ecNumber>
    </recommendedName>
</protein>
<evidence type="ECO:0000256" key="8">
    <source>
        <dbReference type="SAM" id="Phobius"/>
    </source>
</evidence>
<keyword evidence="8" id="KW-0472">Membrane</keyword>
<keyword evidence="8" id="KW-0812">Transmembrane</keyword>
<keyword evidence="2" id="KW-0723">Serine/threonine-protein kinase</keyword>
<dbReference type="PROSITE" id="PS00108">
    <property type="entry name" value="PROTEIN_KINASE_ST"/>
    <property type="match status" value="1"/>
</dbReference>
<name>A0ABP8W607_9ACTN</name>
<evidence type="ECO:0000256" key="1">
    <source>
        <dbReference type="ARBA" id="ARBA00012513"/>
    </source>
</evidence>
<dbReference type="Proteomes" id="UP001500621">
    <property type="component" value="Unassembled WGS sequence"/>
</dbReference>
<feature type="domain" description="Protein kinase" evidence="9">
    <location>
        <begin position="21"/>
        <end position="274"/>
    </location>
</feature>
<dbReference type="EMBL" id="BAABIM010000002">
    <property type="protein sequence ID" value="GAA4680056.1"/>
    <property type="molecule type" value="Genomic_DNA"/>
</dbReference>
<dbReference type="PROSITE" id="PS50011">
    <property type="entry name" value="PROTEIN_KINASE_DOM"/>
    <property type="match status" value="1"/>
</dbReference>
<dbReference type="Pfam" id="PF00069">
    <property type="entry name" value="Pkinase"/>
    <property type="match status" value="1"/>
</dbReference>
<keyword evidence="6" id="KW-0067">ATP-binding</keyword>
<evidence type="ECO:0000256" key="7">
    <source>
        <dbReference type="SAM" id="MobiDB-lite"/>
    </source>
</evidence>
<evidence type="ECO:0000259" key="9">
    <source>
        <dbReference type="PROSITE" id="PS50011"/>
    </source>
</evidence>
<dbReference type="SMART" id="SM00220">
    <property type="entry name" value="S_TKc"/>
    <property type="match status" value="1"/>
</dbReference>
<evidence type="ECO:0000256" key="3">
    <source>
        <dbReference type="ARBA" id="ARBA00022679"/>
    </source>
</evidence>
<reference evidence="11" key="1">
    <citation type="journal article" date="2019" name="Int. J. Syst. Evol. Microbiol.">
        <title>The Global Catalogue of Microorganisms (GCM) 10K type strain sequencing project: providing services to taxonomists for standard genome sequencing and annotation.</title>
        <authorList>
            <consortium name="The Broad Institute Genomics Platform"/>
            <consortium name="The Broad Institute Genome Sequencing Center for Infectious Disease"/>
            <person name="Wu L."/>
            <person name="Ma J."/>
        </authorList>
    </citation>
    <scope>NUCLEOTIDE SEQUENCE [LARGE SCALE GENOMIC DNA]</scope>
    <source>
        <strain evidence="11">JCM 18127</strain>
    </source>
</reference>
<keyword evidence="3" id="KW-0808">Transferase</keyword>
<gene>
    <name evidence="10" type="ORF">GCM10023226_16560</name>
</gene>
<dbReference type="Gene3D" id="3.30.200.20">
    <property type="entry name" value="Phosphorylase Kinase, domain 1"/>
    <property type="match status" value="1"/>
</dbReference>
<evidence type="ECO:0000256" key="4">
    <source>
        <dbReference type="ARBA" id="ARBA00022741"/>
    </source>
</evidence>
<dbReference type="InterPro" id="IPR008271">
    <property type="entry name" value="Ser/Thr_kinase_AS"/>
</dbReference>
<evidence type="ECO:0000313" key="11">
    <source>
        <dbReference type="Proteomes" id="UP001500621"/>
    </source>
</evidence>
<proteinExistence type="predicted"/>
<dbReference type="InterPro" id="IPR000719">
    <property type="entry name" value="Prot_kinase_dom"/>
</dbReference>
<dbReference type="EC" id="2.7.11.1" evidence="1"/>
<feature type="region of interest" description="Disordered" evidence="7">
    <location>
        <begin position="284"/>
        <end position="308"/>
    </location>
</feature>
<dbReference type="PANTHER" id="PTHR43289">
    <property type="entry name" value="MITOGEN-ACTIVATED PROTEIN KINASE KINASE KINASE 20-RELATED"/>
    <property type="match status" value="1"/>
</dbReference>
<dbReference type="PANTHER" id="PTHR43289:SF6">
    <property type="entry name" value="SERINE_THREONINE-PROTEIN KINASE NEKL-3"/>
    <property type="match status" value="1"/>
</dbReference>
<dbReference type="InterPro" id="IPR011009">
    <property type="entry name" value="Kinase-like_dom_sf"/>
</dbReference>
<keyword evidence="11" id="KW-1185">Reference proteome</keyword>
<comment type="caution">
    <text evidence="10">The sequence shown here is derived from an EMBL/GenBank/DDBJ whole genome shotgun (WGS) entry which is preliminary data.</text>
</comment>
<accession>A0ABP8W607</accession>
<evidence type="ECO:0000256" key="6">
    <source>
        <dbReference type="ARBA" id="ARBA00022840"/>
    </source>
</evidence>
<sequence>MAGSETAVGDDGGGTLLAGRYRLGDRIGSGGAAEVYRAVDDVLRRPVAVKVLRHAPDDGAARERFLLETRTLASLDHAHLVTVLDAGTTDDDRPYLVMQLVEGRSLGDRLARGPLPPDRAALLGSQLAAALAHAHDRGVVHRDVKPGNVLLAAEDRALLADFGIARLVGETMRHTLTGQTIGTAAYLAPEQVRGQQAGPAADVYSLGLLLIESLTGERAFPGGVAEAAVARLHRAPDLPTGVSTGWRALLGAMTAEDAGSRPTAAEVAARLRDLDAAPPAAVTTPLAADPGSTQVMPAAAPAPAPRPAPAPALLAASSRPGGLGDRWRALPTDRKALLLVAGALVLLLAVAALVGLTRGGGDPGPEVPAIPGGIEGGLQDETQDLHDAVFGSDR</sequence>
<organism evidence="10 11">
    <name type="scientific">Nocardioides nanhaiensis</name>
    <dbReference type="NCBI Taxonomy" id="1476871"/>
    <lineage>
        <taxon>Bacteria</taxon>
        <taxon>Bacillati</taxon>
        <taxon>Actinomycetota</taxon>
        <taxon>Actinomycetes</taxon>
        <taxon>Propionibacteriales</taxon>
        <taxon>Nocardioidaceae</taxon>
        <taxon>Nocardioides</taxon>
    </lineage>
</organism>
<keyword evidence="5" id="KW-0418">Kinase</keyword>
<feature type="transmembrane region" description="Helical" evidence="8">
    <location>
        <begin position="336"/>
        <end position="356"/>
    </location>
</feature>
<dbReference type="CDD" id="cd14014">
    <property type="entry name" value="STKc_PknB_like"/>
    <property type="match status" value="1"/>
</dbReference>
<evidence type="ECO:0000256" key="5">
    <source>
        <dbReference type="ARBA" id="ARBA00022777"/>
    </source>
</evidence>
<dbReference type="Gene3D" id="1.10.510.10">
    <property type="entry name" value="Transferase(Phosphotransferase) domain 1"/>
    <property type="match status" value="1"/>
</dbReference>
<keyword evidence="8" id="KW-1133">Transmembrane helix</keyword>
<dbReference type="RefSeq" id="WP_345264632.1">
    <property type="nucleotide sequence ID" value="NZ_BAABIM010000002.1"/>
</dbReference>
<evidence type="ECO:0000313" key="10">
    <source>
        <dbReference type="EMBL" id="GAA4680056.1"/>
    </source>
</evidence>